<evidence type="ECO:0000259" key="22">
    <source>
        <dbReference type="Pfam" id="PF02516"/>
    </source>
</evidence>
<feature type="domain" description="Oligosaccharyl transferase STT3 N-terminal" evidence="22">
    <location>
        <begin position="28"/>
        <end position="428"/>
    </location>
</feature>
<evidence type="ECO:0000256" key="13">
    <source>
        <dbReference type="ARBA" id="ARBA00022989"/>
    </source>
</evidence>
<feature type="transmembrane region" description="Helical" evidence="21">
    <location>
        <begin position="397"/>
        <end position="419"/>
    </location>
</feature>
<evidence type="ECO:0000256" key="3">
    <source>
        <dbReference type="ARBA" id="ARBA00004477"/>
    </source>
</evidence>
<evidence type="ECO:0000256" key="5">
    <source>
        <dbReference type="ARBA" id="ARBA00010810"/>
    </source>
</evidence>
<dbReference type="GO" id="GO:0008250">
    <property type="term" value="C:oligosaccharyltransferase complex"/>
    <property type="evidence" value="ECO:0007669"/>
    <property type="project" value="UniProtKB-ARBA"/>
</dbReference>
<feature type="region of interest" description="Disordered" evidence="20">
    <location>
        <begin position="447"/>
        <end position="466"/>
    </location>
</feature>
<feature type="transmembrane region" description="Helical" evidence="21">
    <location>
        <begin position="27"/>
        <end position="49"/>
    </location>
</feature>
<name>N1QGH3_SPHMS</name>
<dbReference type="Pfam" id="PF02516">
    <property type="entry name" value="STT3"/>
    <property type="match status" value="1"/>
</dbReference>
<dbReference type="PANTHER" id="PTHR13872">
    <property type="entry name" value="DOLICHYL-DIPHOSPHOOLIGOSACCHARIDE--PROTEIN GLYCOSYLTRANSFERASE SUBUNIT"/>
    <property type="match status" value="1"/>
</dbReference>
<reference evidence="24 25" key="1">
    <citation type="journal article" date="2012" name="PLoS Pathog.">
        <title>Diverse lifestyles and strategies of plant pathogenesis encoded in the genomes of eighteen Dothideomycetes fungi.</title>
        <authorList>
            <person name="Ohm R.A."/>
            <person name="Feau N."/>
            <person name="Henrissat B."/>
            <person name="Schoch C.L."/>
            <person name="Horwitz B.A."/>
            <person name="Barry K.W."/>
            <person name="Condon B.J."/>
            <person name="Copeland A.C."/>
            <person name="Dhillon B."/>
            <person name="Glaser F."/>
            <person name="Hesse C.N."/>
            <person name="Kosti I."/>
            <person name="LaButti K."/>
            <person name="Lindquist E.A."/>
            <person name="Lucas S."/>
            <person name="Salamov A.A."/>
            <person name="Bradshaw R.E."/>
            <person name="Ciuffetti L."/>
            <person name="Hamelin R.C."/>
            <person name="Kema G.H.J."/>
            <person name="Lawrence C."/>
            <person name="Scott J.A."/>
            <person name="Spatafora J.W."/>
            <person name="Turgeon B.G."/>
            <person name="de Wit P.J.G.M."/>
            <person name="Zhong S."/>
            <person name="Goodwin S.B."/>
            <person name="Grigoriev I.V."/>
        </authorList>
    </citation>
    <scope>NUCLEOTIDE SEQUENCE [LARGE SCALE GENOMIC DNA]</scope>
    <source>
        <strain evidence="24 25">SO2202</strain>
    </source>
</reference>
<comment type="cofactor">
    <cofactor evidence="2">
        <name>Mg(2+)</name>
        <dbReference type="ChEBI" id="CHEBI:18420"/>
    </cofactor>
</comment>
<dbReference type="OrthoDB" id="10261066at2759"/>
<dbReference type="EMBL" id="KB456260">
    <property type="protein sequence ID" value="EMF16265.1"/>
    <property type="molecule type" value="Genomic_DNA"/>
</dbReference>
<dbReference type="PANTHER" id="PTHR13872:SF1">
    <property type="entry name" value="DOLICHYL-DIPHOSPHOOLIGOSACCHARIDE--PROTEIN GLYCOSYLTRANSFERASE SUBUNIT STT3B"/>
    <property type="match status" value="1"/>
</dbReference>
<evidence type="ECO:0000256" key="7">
    <source>
        <dbReference type="ARBA" id="ARBA00022676"/>
    </source>
</evidence>
<dbReference type="InterPro" id="IPR048999">
    <property type="entry name" value="STT3-PglB_core"/>
</dbReference>
<dbReference type="Proteomes" id="UP000016931">
    <property type="component" value="Unassembled WGS sequence"/>
</dbReference>
<keyword evidence="15" id="KW-0325">Glycoprotein</keyword>
<dbReference type="EC" id="2.4.99.18" evidence="6"/>
<evidence type="ECO:0000256" key="17">
    <source>
        <dbReference type="ARBA" id="ARBA00048829"/>
    </source>
</evidence>
<evidence type="ECO:0000256" key="10">
    <source>
        <dbReference type="ARBA" id="ARBA00022723"/>
    </source>
</evidence>
<feature type="domain" description="STT3/PglB/AglB core" evidence="23">
    <location>
        <begin position="556"/>
        <end position="612"/>
    </location>
</feature>
<dbReference type="STRING" id="692275.N1QGH3"/>
<proteinExistence type="inferred from homology"/>
<gene>
    <name evidence="24" type="ORF">SEPMUDRAFT_145554</name>
</gene>
<evidence type="ECO:0000256" key="2">
    <source>
        <dbReference type="ARBA" id="ARBA00001946"/>
    </source>
</evidence>
<feature type="transmembrane region" description="Helical" evidence="21">
    <location>
        <begin position="125"/>
        <end position="145"/>
    </location>
</feature>
<evidence type="ECO:0000256" key="12">
    <source>
        <dbReference type="ARBA" id="ARBA00022842"/>
    </source>
</evidence>
<organism evidence="24 25">
    <name type="scientific">Sphaerulina musiva (strain SO2202)</name>
    <name type="common">Poplar stem canker fungus</name>
    <name type="synonym">Septoria musiva</name>
    <dbReference type="NCBI Taxonomy" id="692275"/>
    <lineage>
        <taxon>Eukaryota</taxon>
        <taxon>Fungi</taxon>
        <taxon>Dikarya</taxon>
        <taxon>Ascomycota</taxon>
        <taxon>Pezizomycotina</taxon>
        <taxon>Dothideomycetes</taxon>
        <taxon>Dothideomycetidae</taxon>
        <taxon>Mycosphaerellales</taxon>
        <taxon>Mycosphaerellaceae</taxon>
        <taxon>Sphaerulina</taxon>
    </lineage>
</organism>
<dbReference type="GO" id="GO:0046872">
    <property type="term" value="F:metal ion binding"/>
    <property type="evidence" value="ECO:0007669"/>
    <property type="project" value="UniProtKB-KW"/>
</dbReference>
<evidence type="ECO:0000256" key="15">
    <source>
        <dbReference type="ARBA" id="ARBA00023180"/>
    </source>
</evidence>
<feature type="transmembrane region" description="Helical" evidence="21">
    <location>
        <begin position="181"/>
        <end position="214"/>
    </location>
</feature>
<keyword evidence="13 21" id="KW-1133">Transmembrane helix</keyword>
<evidence type="ECO:0000256" key="16">
    <source>
        <dbReference type="ARBA" id="ARBA00023211"/>
    </source>
</evidence>
<dbReference type="GO" id="GO:0043687">
    <property type="term" value="P:post-translational protein modification"/>
    <property type="evidence" value="ECO:0007669"/>
    <property type="project" value="TreeGrafter"/>
</dbReference>
<evidence type="ECO:0000256" key="11">
    <source>
        <dbReference type="ARBA" id="ARBA00022824"/>
    </source>
</evidence>
<keyword evidence="25" id="KW-1185">Reference proteome</keyword>
<evidence type="ECO:0000256" key="9">
    <source>
        <dbReference type="ARBA" id="ARBA00022692"/>
    </source>
</evidence>
<evidence type="ECO:0000256" key="14">
    <source>
        <dbReference type="ARBA" id="ARBA00023136"/>
    </source>
</evidence>
<keyword evidence="7" id="KW-0328">Glycosyltransferase</keyword>
<dbReference type="UniPathway" id="UPA00378"/>
<accession>N1QGH3</accession>
<evidence type="ECO:0000313" key="25">
    <source>
        <dbReference type="Proteomes" id="UP000016931"/>
    </source>
</evidence>
<protein>
    <recommendedName>
        <fullName evidence="19">Dolichyl-diphosphooligosaccharide--protein glycosyltransferase subunit STT3</fullName>
        <ecNumber evidence="6">2.4.99.18</ecNumber>
    </recommendedName>
</protein>
<keyword evidence="10" id="KW-0479">Metal-binding</keyword>
<dbReference type="InterPro" id="IPR048307">
    <property type="entry name" value="STT3_N"/>
</dbReference>
<evidence type="ECO:0000313" key="24">
    <source>
        <dbReference type="EMBL" id="EMF16265.1"/>
    </source>
</evidence>
<evidence type="ECO:0000256" key="8">
    <source>
        <dbReference type="ARBA" id="ARBA00022679"/>
    </source>
</evidence>
<comment type="subcellular location">
    <subcellularLocation>
        <location evidence="3">Endoplasmic reticulum membrane</location>
        <topology evidence="3">Multi-pass membrane protein</topology>
    </subcellularLocation>
</comment>
<feature type="transmembrane region" description="Helical" evidence="21">
    <location>
        <begin position="220"/>
        <end position="240"/>
    </location>
</feature>
<comment type="catalytic activity">
    <reaction evidence="17">
        <text>a di-trans,poly-cis-dolichyl diphosphooligosaccharide + L-asparaginyl-[protein] = N(4)-(oligosaccharide-(1-&gt;4)-N-acetyl-beta-D-glucosaminyl-(1-&gt;4)-N-acetyl-beta-D-glucosaminyl)-L-asparaginyl-[protein] + a di-trans,poly-cis-dolichyl diphosphate + H(+)</text>
        <dbReference type="Rhea" id="RHEA:22980"/>
        <dbReference type="Rhea" id="RHEA-COMP:12804"/>
        <dbReference type="Rhea" id="RHEA-COMP:12805"/>
        <dbReference type="Rhea" id="RHEA-COMP:19506"/>
        <dbReference type="Rhea" id="RHEA-COMP:19509"/>
        <dbReference type="ChEBI" id="CHEBI:15378"/>
        <dbReference type="ChEBI" id="CHEBI:50347"/>
        <dbReference type="ChEBI" id="CHEBI:57497"/>
        <dbReference type="ChEBI" id="CHEBI:57570"/>
        <dbReference type="ChEBI" id="CHEBI:132529"/>
        <dbReference type="EC" id="2.4.99.18"/>
    </reaction>
</comment>
<keyword evidence="11" id="KW-0256">Endoplasmic reticulum</keyword>
<evidence type="ECO:0000256" key="20">
    <source>
        <dbReference type="SAM" id="MobiDB-lite"/>
    </source>
</evidence>
<dbReference type="RefSeq" id="XP_016764386.1">
    <property type="nucleotide sequence ID" value="XM_016903128.1"/>
</dbReference>
<feature type="transmembrane region" description="Helical" evidence="21">
    <location>
        <begin position="279"/>
        <end position="297"/>
    </location>
</feature>
<dbReference type="HOGENOM" id="CLU_009279_1_0_1"/>
<evidence type="ECO:0000256" key="19">
    <source>
        <dbReference type="ARBA" id="ARBA00067960"/>
    </source>
</evidence>
<dbReference type="InterPro" id="IPR003674">
    <property type="entry name" value="Oligo_trans_STT3"/>
</dbReference>
<sequence>MAVVDNGPVAGTDFFLKGESGRNTRGLLRFLILLTIAAAAVAARLFSVIRFESIIHEFDPWFNFRATKYLVSNGFYKFWDWFDDRTWHPLGRVTGGTLYPGLMVTSGAIYHVLRTLTLPVDIRNICVLLAPAFSGLTAFATYLLTSEMSDSPSAGLLAAIFMGIAPGYISRSVAGSYDNEAIAIFLLVFTFYLWIKAVKVGSIMWAALCALFYGYMVSAWGGYVFITNLLPLHAFVLMLMGRFSPRLYVSYTTWYALGTLASMQIPFVGFLPVKSSDHMAALGIFGLIQLVGFAEYIRYQLPSKQFQTLLWASVFIVFGLAFGGLVLLTVSGTIAPWSGRFYSLWDTGYAKIHIPIIASVSEHQPTAWPAFFFDLNMLIWLFPAGVYMAFSELKDEQVFIVIYAVLASYFAGVMVRLMLTLTPIVCVAAAIVLSKILDTFLVSAQPSVPSDAQANGSAKGSAGTKDKSASIVPEALRSTKAPLVGIYSYLSKSLITGTVTTYLLLFVLHCTWVTSNAYSSPSVVLASRLPDGSQHIIDDYREAYQWLRQNTKQDAKIMSWWDYGYQIGGMADRPTLVDNNTWNNTHIATVGKAMSSREEVSYPIMKQHEVDYVLVVFGGLLGYSGDDINKFLWMVRIAEGIWPDEVKERDFFTARGEYRVDDEATPTMRNSLMYKMSYYNYHSLFPAGQATDRVRGSKLPAVGPELSTVEEAFTSENWIIRIYKVKDLDNLGRSHQEAVAFDKGNKRKKAGKRKGARVLRVD</sequence>
<feature type="region of interest" description="Disordered" evidence="20">
    <location>
        <begin position="742"/>
        <end position="762"/>
    </location>
</feature>
<dbReference type="AlphaFoldDB" id="N1QGH3"/>
<evidence type="ECO:0000259" key="23">
    <source>
        <dbReference type="Pfam" id="PF21436"/>
    </source>
</evidence>
<feature type="transmembrane region" description="Helical" evidence="21">
    <location>
        <begin position="370"/>
        <end position="390"/>
    </location>
</feature>
<keyword evidence="8 24" id="KW-0808">Transferase</keyword>
<dbReference type="FunFam" id="3.40.50.12610:FF:000001">
    <property type="entry name" value="Dolichyl-diphosphooligosaccharide--protein glycosyltransferase subunit STT3B"/>
    <property type="match status" value="1"/>
</dbReference>
<dbReference type="Pfam" id="PF21436">
    <property type="entry name" value="STT3-PglB_core"/>
    <property type="match status" value="1"/>
</dbReference>
<feature type="compositionally biased region" description="Polar residues" evidence="20">
    <location>
        <begin position="447"/>
        <end position="458"/>
    </location>
</feature>
<comment type="pathway">
    <text evidence="4">Protein modification; protein glycosylation.</text>
</comment>
<keyword evidence="9 21" id="KW-0812">Transmembrane</keyword>
<dbReference type="GO" id="GO:0004579">
    <property type="term" value="F:dolichyl-diphosphooligosaccharide-protein glycotransferase activity"/>
    <property type="evidence" value="ECO:0007669"/>
    <property type="project" value="UniProtKB-EC"/>
</dbReference>
<feature type="transmembrane region" description="Helical" evidence="21">
    <location>
        <begin position="151"/>
        <end position="169"/>
    </location>
</feature>
<feature type="transmembrane region" description="Helical" evidence="21">
    <location>
        <begin position="97"/>
        <end position="113"/>
    </location>
</feature>
<evidence type="ECO:0000256" key="18">
    <source>
        <dbReference type="ARBA" id="ARBA00059243"/>
    </source>
</evidence>
<evidence type="ECO:0000256" key="4">
    <source>
        <dbReference type="ARBA" id="ARBA00004922"/>
    </source>
</evidence>
<dbReference type="GO" id="GO:0018279">
    <property type="term" value="P:protein N-linked glycosylation via asparagine"/>
    <property type="evidence" value="ECO:0007669"/>
    <property type="project" value="TreeGrafter"/>
</dbReference>
<keyword evidence="14 21" id="KW-0472">Membrane</keyword>
<dbReference type="OMA" id="TWYAIGT"/>
<feature type="transmembrane region" description="Helical" evidence="21">
    <location>
        <begin position="252"/>
        <end position="273"/>
    </location>
</feature>
<comment type="function">
    <text evidence="18">Catalytic subunit of the oligosaccharyl transferase (OST) complex that catalyzes the initial transfer of a defined glycan (Glc(3)Man(9)GlcNAc(2) in eukaryotes) from the lipid carrier dolichol-pyrophosphate to an asparagine residue within an Asn-X-Ser/Thr consensus motif in nascent polypeptide chains, the first step in protein N-glycosylation. N-glycosylation occurs cotranslationally and the complex associates with the Sec61 complex at the channel-forming translocon complex that mediates protein translocation across the endoplasmic reticulum (ER). All subunits are required for a maximal enzyme activity. This subunit contains the active site and the acceptor peptide and donor lipid-linked oligosaccharide (LLO) binding pockets.</text>
</comment>
<evidence type="ECO:0000256" key="1">
    <source>
        <dbReference type="ARBA" id="ARBA00001936"/>
    </source>
</evidence>
<keyword evidence="16" id="KW-0464">Manganese</keyword>
<feature type="transmembrane region" description="Helical" evidence="21">
    <location>
        <begin position="309"/>
        <end position="335"/>
    </location>
</feature>
<dbReference type="GeneID" id="27900265"/>
<keyword evidence="12" id="KW-0460">Magnesium</keyword>
<dbReference type="eggNOG" id="KOG2292">
    <property type="taxonomic scope" value="Eukaryota"/>
</dbReference>
<evidence type="ECO:0000256" key="21">
    <source>
        <dbReference type="SAM" id="Phobius"/>
    </source>
</evidence>
<evidence type="ECO:0000256" key="6">
    <source>
        <dbReference type="ARBA" id="ARBA00012605"/>
    </source>
</evidence>
<comment type="similarity">
    <text evidence="5">Belongs to the STT3 family.</text>
</comment>
<comment type="cofactor">
    <cofactor evidence="1">
        <name>Mn(2+)</name>
        <dbReference type="ChEBI" id="CHEBI:29035"/>
    </cofactor>
</comment>
<dbReference type="Gene3D" id="3.40.50.12610">
    <property type="match status" value="1"/>
</dbReference>
<feature type="compositionally biased region" description="Basic residues" evidence="20">
    <location>
        <begin position="745"/>
        <end position="762"/>
    </location>
</feature>